<dbReference type="InterPro" id="IPR015813">
    <property type="entry name" value="Pyrv/PenolPyrv_kinase-like_dom"/>
</dbReference>
<dbReference type="SUPFAM" id="SSF51621">
    <property type="entry name" value="Phosphoenolpyruvate/pyruvate domain"/>
    <property type="match status" value="1"/>
</dbReference>
<reference evidence="1 2" key="1">
    <citation type="journal article" date="2015" name="Genome Biol. Evol.">
        <title>Phylogenomic analyses indicate that early fungi evolved digesting cell walls of algal ancestors of land plants.</title>
        <authorList>
            <person name="Chang Y."/>
            <person name="Wang S."/>
            <person name="Sekimoto S."/>
            <person name="Aerts A.L."/>
            <person name="Choi C."/>
            <person name="Clum A."/>
            <person name="LaButti K.M."/>
            <person name="Lindquist E.A."/>
            <person name="Yee Ngan C."/>
            <person name="Ohm R.A."/>
            <person name="Salamov A.A."/>
            <person name="Grigoriev I.V."/>
            <person name="Spatafora J.W."/>
            <person name="Berbee M.L."/>
        </authorList>
    </citation>
    <scope>NUCLEOTIDE SEQUENCE [LARGE SCALE GENOMIC DNA]</scope>
    <source>
        <strain evidence="1 2">JEL478</strain>
    </source>
</reference>
<dbReference type="GO" id="GO:0003824">
    <property type="term" value="F:catalytic activity"/>
    <property type="evidence" value="ECO:0007669"/>
    <property type="project" value="InterPro"/>
</dbReference>
<evidence type="ECO:0000313" key="1">
    <source>
        <dbReference type="EMBL" id="KXS17201.1"/>
    </source>
</evidence>
<organism evidence="1 2">
    <name type="scientific">Gonapodya prolifera (strain JEL478)</name>
    <name type="common">Monoblepharis prolifera</name>
    <dbReference type="NCBI Taxonomy" id="1344416"/>
    <lineage>
        <taxon>Eukaryota</taxon>
        <taxon>Fungi</taxon>
        <taxon>Fungi incertae sedis</taxon>
        <taxon>Chytridiomycota</taxon>
        <taxon>Chytridiomycota incertae sedis</taxon>
        <taxon>Monoblepharidomycetes</taxon>
        <taxon>Monoblepharidales</taxon>
        <taxon>Gonapodyaceae</taxon>
        <taxon>Gonapodya</taxon>
    </lineage>
</organism>
<proteinExistence type="predicted"/>
<dbReference type="OrthoDB" id="1621678at2759"/>
<accession>A0A139AK93</accession>
<dbReference type="EMBL" id="KQ965748">
    <property type="protein sequence ID" value="KXS17201.1"/>
    <property type="molecule type" value="Genomic_DNA"/>
</dbReference>
<sequence length="100" mass="11134">MLLLFYPCVDGRAARCRFPPPSALLLAPPHRALSLINNYIPTPSTTQVMAGCGFDSICVDMQHNVQDYMSTIACFQGMSAKPVVHLVRVPRCVHAFTWRN</sequence>
<protein>
    <recommendedName>
        <fullName evidence="3">HpcH/HpaI aldolase/citrate lyase domain-containing protein</fullName>
    </recommendedName>
</protein>
<gene>
    <name evidence="1" type="ORF">M427DRAFT_54851</name>
</gene>
<dbReference type="AlphaFoldDB" id="A0A139AK93"/>
<name>A0A139AK93_GONPJ</name>
<evidence type="ECO:0000313" key="2">
    <source>
        <dbReference type="Proteomes" id="UP000070544"/>
    </source>
</evidence>
<dbReference type="Gene3D" id="3.20.20.60">
    <property type="entry name" value="Phosphoenolpyruvate-binding domains"/>
    <property type="match status" value="1"/>
</dbReference>
<dbReference type="Proteomes" id="UP000070544">
    <property type="component" value="Unassembled WGS sequence"/>
</dbReference>
<keyword evidence="2" id="KW-1185">Reference proteome</keyword>
<dbReference type="InterPro" id="IPR040442">
    <property type="entry name" value="Pyrv_kinase-like_dom_sf"/>
</dbReference>
<evidence type="ECO:0008006" key="3">
    <source>
        <dbReference type="Google" id="ProtNLM"/>
    </source>
</evidence>